<dbReference type="Proteomes" id="UP000824540">
    <property type="component" value="Unassembled WGS sequence"/>
</dbReference>
<dbReference type="PANTHER" id="PTHR21860">
    <property type="entry name" value="TRANSCRIPTION INITIATION FACTOR IIIC TFIIIC , POLYPEPTIDE 6-RELATED"/>
    <property type="match status" value="1"/>
</dbReference>
<dbReference type="AlphaFoldDB" id="A0A8T2N9S7"/>
<proteinExistence type="predicted"/>
<reference evidence="3" key="1">
    <citation type="thesis" date="2021" institute="BYU ScholarsArchive" country="Provo, UT, USA">
        <title>Applications of and Algorithms for Genome Assembly and Genomic Analyses with an Emphasis on Marine Teleosts.</title>
        <authorList>
            <person name="Pickett B.D."/>
        </authorList>
    </citation>
    <scope>NUCLEOTIDE SEQUENCE</scope>
    <source>
        <strain evidence="3">HI-2016</strain>
    </source>
</reference>
<protein>
    <recommendedName>
        <fullName evidence="2">Transcription factor TFIIIC triple barrel domain-containing protein</fullName>
    </recommendedName>
</protein>
<evidence type="ECO:0000313" key="3">
    <source>
        <dbReference type="EMBL" id="KAG9335461.1"/>
    </source>
</evidence>
<evidence type="ECO:0000256" key="1">
    <source>
        <dbReference type="SAM" id="MobiDB-lite"/>
    </source>
</evidence>
<keyword evidence="4" id="KW-1185">Reference proteome</keyword>
<name>A0A8T2N9S7_9TELE</name>
<evidence type="ECO:0000259" key="2">
    <source>
        <dbReference type="Pfam" id="PF10419"/>
    </source>
</evidence>
<gene>
    <name evidence="3" type="ORF">JZ751_004590</name>
</gene>
<dbReference type="InterPro" id="IPR042771">
    <property type="entry name" value="GTF3C6-like"/>
</dbReference>
<evidence type="ECO:0000313" key="4">
    <source>
        <dbReference type="Proteomes" id="UP000824540"/>
    </source>
</evidence>
<dbReference type="PANTHER" id="PTHR21860:SF2">
    <property type="entry name" value="GENERAL TRANSCRIPTION FACTOR 3C POLYPEPTIDE 6"/>
    <property type="match status" value="1"/>
</dbReference>
<accession>A0A8T2N9S7</accession>
<dbReference type="GO" id="GO:0006383">
    <property type="term" value="P:transcription by RNA polymerase III"/>
    <property type="evidence" value="ECO:0007669"/>
    <property type="project" value="InterPro"/>
</dbReference>
<organism evidence="3 4">
    <name type="scientific">Albula glossodonta</name>
    <name type="common">roundjaw bonefish</name>
    <dbReference type="NCBI Taxonomy" id="121402"/>
    <lineage>
        <taxon>Eukaryota</taxon>
        <taxon>Metazoa</taxon>
        <taxon>Chordata</taxon>
        <taxon>Craniata</taxon>
        <taxon>Vertebrata</taxon>
        <taxon>Euteleostomi</taxon>
        <taxon>Actinopterygii</taxon>
        <taxon>Neopterygii</taxon>
        <taxon>Teleostei</taxon>
        <taxon>Albuliformes</taxon>
        <taxon>Albulidae</taxon>
        <taxon>Albula</taxon>
    </lineage>
</organism>
<feature type="compositionally biased region" description="Basic and acidic residues" evidence="1">
    <location>
        <begin position="163"/>
        <end position="182"/>
    </location>
</feature>
<dbReference type="GO" id="GO:0000127">
    <property type="term" value="C:transcription factor TFIIIC complex"/>
    <property type="evidence" value="ECO:0007669"/>
    <property type="project" value="TreeGrafter"/>
</dbReference>
<dbReference type="EMBL" id="JAFBMS010000119">
    <property type="protein sequence ID" value="KAG9335461.1"/>
    <property type="molecule type" value="Genomic_DNA"/>
</dbReference>
<comment type="caution">
    <text evidence="3">The sequence shown here is derived from an EMBL/GenBank/DDBJ whole genome shotgun (WGS) entry which is preliminary data.</text>
</comment>
<sequence length="194" mass="21199">MEDEWEEEEQLVVVELSGMINSDFLTKCQGKMKIVGIDTEQPMMQVGTYVFAGEYEDVLGTCVMFEETPGCGECSRPVTLKAAGATPTLLSGGAESSPQLRYKCHTGKKLRMQRTFLTEKKEGESSSEGIELLQLNDGDFPHRMICGFIQDPSVEAASGDLTNRGDSEAEASDSEHVEHDQDNVDMGFDPGSSV</sequence>
<dbReference type="Gene3D" id="2.60.40.4370">
    <property type="match status" value="1"/>
</dbReference>
<dbReference type="FunFam" id="2.60.40.4370:FF:000003">
    <property type="entry name" value="General transcription factor 3C polypeptide, putative"/>
    <property type="match status" value="1"/>
</dbReference>
<feature type="region of interest" description="Disordered" evidence="1">
    <location>
        <begin position="156"/>
        <end position="194"/>
    </location>
</feature>
<dbReference type="Pfam" id="PF10419">
    <property type="entry name" value="TFIIIC_sub6"/>
    <property type="match status" value="1"/>
</dbReference>
<dbReference type="InterPro" id="IPR019481">
    <property type="entry name" value="TFIIIC_triple_barrel"/>
</dbReference>
<feature type="domain" description="Transcription factor TFIIIC triple barrel" evidence="2">
    <location>
        <begin position="6"/>
        <end position="117"/>
    </location>
</feature>
<dbReference type="OrthoDB" id="1877767at2759"/>